<dbReference type="EMBL" id="JAPDIA010000003">
    <property type="protein sequence ID" value="MDG0809773.1"/>
    <property type="molecule type" value="Genomic_DNA"/>
</dbReference>
<name>A0A9X4QSX5_9BACL</name>
<evidence type="ECO:0000256" key="2">
    <source>
        <dbReference type="SAM" id="SignalP"/>
    </source>
</evidence>
<protein>
    <submittedName>
        <fullName evidence="3">Uncharacterized protein</fullName>
    </submittedName>
</protein>
<gene>
    <name evidence="3" type="ORF">OMP40_10810</name>
</gene>
<evidence type="ECO:0000313" key="4">
    <source>
        <dbReference type="Proteomes" id="UP001153404"/>
    </source>
</evidence>
<dbReference type="RefSeq" id="WP_277531246.1">
    <property type="nucleotide sequence ID" value="NZ_JAPDIA010000003.1"/>
</dbReference>
<dbReference type="AlphaFoldDB" id="A0A9X4QSX5"/>
<accession>A0A9X4QSX5</accession>
<keyword evidence="2" id="KW-0732">Signal</keyword>
<feature type="chain" id="PRO_5040946558" evidence="2">
    <location>
        <begin position="29"/>
        <end position="230"/>
    </location>
</feature>
<evidence type="ECO:0000313" key="3">
    <source>
        <dbReference type="EMBL" id="MDG0809773.1"/>
    </source>
</evidence>
<sequence length="230" mass="23399">MKSKSLFAKIAVTAMAVAALGSPVAAFAAAGPALAEKYALSQAPLSQSSAKLTAGVAAKAISQTAIMQLPDPSEVAAKYAPDTVEEWKKTLASYNKLAPVKTLSLSAATLPASGSVEAAQPAAAVTIRQGSLTETGSISLQLVKPGEGGIVTAPSTLTAVAGGQDRDGGCGACRRRHYRRPNRAGPSRRIGRCGEDRAGARQAAGAIQIGHRGAAAGEVRQGDRKRLEDV</sequence>
<reference evidence="3" key="1">
    <citation type="submission" date="2022-10" db="EMBL/GenBank/DDBJ databases">
        <title>Comparative genomic analysis of Cohnella hashimotonis sp. nov., isolated from the International Space Station.</title>
        <authorList>
            <person name="Simpson A."/>
            <person name="Venkateswaran K."/>
        </authorList>
    </citation>
    <scope>NUCLEOTIDE SEQUENCE</scope>
    <source>
        <strain evidence="3">DSM 28161</strain>
    </source>
</reference>
<keyword evidence="4" id="KW-1185">Reference proteome</keyword>
<organism evidence="3 4">
    <name type="scientific">Cohnella rhizosphaerae</name>
    <dbReference type="NCBI Taxonomy" id="1457232"/>
    <lineage>
        <taxon>Bacteria</taxon>
        <taxon>Bacillati</taxon>
        <taxon>Bacillota</taxon>
        <taxon>Bacilli</taxon>
        <taxon>Bacillales</taxon>
        <taxon>Paenibacillaceae</taxon>
        <taxon>Cohnella</taxon>
    </lineage>
</organism>
<evidence type="ECO:0000256" key="1">
    <source>
        <dbReference type="SAM" id="MobiDB-lite"/>
    </source>
</evidence>
<comment type="caution">
    <text evidence="3">The sequence shown here is derived from an EMBL/GenBank/DDBJ whole genome shotgun (WGS) entry which is preliminary data.</text>
</comment>
<feature type="region of interest" description="Disordered" evidence="1">
    <location>
        <begin position="211"/>
        <end position="230"/>
    </location>
</feature>
<feature type="signal peptide" evidence="2">
    <location>
        <begin position="1"/>
        <end position="28"/>
    </location>
</feature>
<proteinExistence type="predicted"/>
<dbReference type="Proteomes" id="UP001153404">
    <property type="component" value="Unassembled WGS sequence"/>
</dbReference>
<feature type="compositionally biased region" description="Basic and acidic residues" evidence="1">
    <location>
        <begin position="220"/>
        <end position="230"/>
    </location>
</feature>